<dbReference type="KEGG" id="psez:HME7025_00403"/>
<evidence type="ECO:0000313" key="2">
    <source>
        <dbReference type="Proteomes" id="UP000245468"/>
    </source>
</evidence>
<evidence type="ECO:0008006" key="3">
    <source>
        <dbReference type="Google" id="ProtNLM"/>
    </source>
</evidence>
<evidence type="ECO:0000313" key="1">
    <source>
        <dbReference type="EMBL" id="AWL08276.1"/>
    </source>
</evidence>
<gene>
    <name evidence="1" type="ORF">HME7025_00403</name>
</gene>
<keyword evidence="2" id="KW-1185">Reference proteome</keyword>
<accession>A0A2S2DSC8</accession>
<name>A0A2S2DSC8_9BACT</name>
<dbReference type="AlphaFoldDB" id="A0A2S2DSC8"/>
<dbReference type="PROSITE" id="PS51257">
    <property type="entry name" value="PROKAR_LIPOPROTEIN"/>
    <property type="match status" value="1"/>
</dbReference>
<reference evidence="2" key="1">
    <citation type="submission" date="2018-05" db="EMBL/GenBank/DDBJ databases">
        <title>Pseudarcicella sp. HME7025 Genome sequencing and assembly.</title>
        <authorList>
            <person name="Kim H."/>
            <person name="Kang H."/>
            <person name="Joh K."/>
        </authorList>
    </citation>
    <scope>NUCLEOTIDE SEQUENCE [LARGE SCALE GENOMIC DNA]</scope>
    <source>
        <strain evidence="2">HME7025</strain>
    </source>
</reference>
<dbReference type="Proteomes" id="UP000245468">
    <property type="component" value="Chromosome"/>
</dbReference>
<sequence>MKYVSKMKIQVIDYFVFCLVAVILLSSCSPKASRAIVGTWQIAHLKITMPSYKNSDSTQNIEVLGKDWEAKMKVKNILTTYAADGTYHSLHRNLQGKTTYDPAGRWQIIQDTLIIQDTIPKRITYKFRFKIKKNQIEYWGVEDFDLDGKVDDQYYSRQVKL</sequence>
<dbReference type="EMBL" id="CP029346">
    <property type="protein sequence ID" value="AWL08276.1"/>
    <property type="molecule type" value="Genomic_DNA"/>
</dbReference>
<proteinExistence type="predicted"/>
<protein>
    <recommendedName>
        <fullName evidence="3">Lipocalin-like domain-containing protein</fullName>
    </recommendedName>
</protein>
<organism evidence="1 2">
    <name type="scientific">Aquirufa nivalisilvae</name>
    <dbReference type="NCBI Taxonomy" id="2516557"/>
    <lineage>
        <taxon>Bacteria</taxon>
        <taxon>Pseudomonadati</taxon>
        <taxon>Bacteroidota</taxon>
        <taxon>Cytophagia</taxon>
        <taxon>Cytophagales</taxon>
        <taxon>Flectobacillaceae</taxon>
        <taxon>Aquirufa</taxon>
    </lineage>
</organism>